<accession>A0A0R3QKF2</accession>
<organism evidence="3">
    <name type="scientific">Brugia timori</name>
    <dbReference type="NCBI Taxonomy" id="42155"/>
    <lineage>
        <taxon>Eukaryota</taxon>
        <taxon>Metazoa</taxon>
        <taxon>Ecdysozoa</taxon>
        <taxon>Nematoda</taxon>
        <taxon>Chromadorea</taxon>
        <taxon>Rhabditida</taxon>
        <taxon>Spirurina</taxon>
        <taxon>Spiruromorpha</taxon>
        <taxon>Filarioidea</taxon>
        <taxon>Onchocercidae</taxon>
        <taxon>Brugia</taxon>
    </lineage>
</organism>
<dbReference type="AlphaFoldDB" id="A0A0R3QKF2"/>
<name>A0A0R3QKF2_9BILA</name>
<evidence type="ECO:0000313" key="1">
    <source>
        <dbReference type="EMBL" id="VDO21077.1"/>
    </source>
</evidence>
<evidence type="ECO:0000313" key="3">
    <source>
        <dbReference type="WBParaSite" id="BTMF_0000809101-mRNA-1"/>
    </source>
</evidence>
<reference evidence="1 2" key="2">
    <citation type="submission" date="2018-11" db="EMBL/GenBank/DDBJ databases">
        <authorList>
            <consortium name="Pathogen Informatics"/>
        </authorList>
    </citation>
    <scope>NUCLEOTIDE SEQUENCE [LARGE SCALE GENOMIC DNA]</scope>
</reference>
<gene>
    <name evidence="1" type="ORF">BTMF_LOCUS6172</name>
</gene>
<sequence>MQQIEDVNNTGSYHVHNTAAATLEVFHSSDSGAILETVANITSRAIHDSPSRKKLQHRNL</sequence>
<reference evidence="3" key="1">
    <citation type="submission" date="2017-02" db="UniProtKB">
        <authorList>
            <consortium name="WormBaseParasite"/>
        </authorList>
    </citation>
    <scope>IDENTIFICATION</scope>
</reference>
<proteinExistence type="predicted"/>
<keyword evidence="2" id="KW-1185">Reference proteome</keyword>
<dbReference type="WBParaSite" id="BTMF_0000809101-mRNA-1">
    <property type="protein sequence ID" value="BTMF_0000809101-mRNA-1"/>
    <property type="gene ID" value="BTMF_0000809101"/>
</dbReference>
<evidence type="ECO:0000313" key="2">
    <source>
        <dbReference type="Proteomes" id="UP000280834"/>
    </source>
</evidence>
<dbReference type="EMBL" id="UZAG01015515">
    <property type="protein sequence ID" value="VDO21077.1"/>
    <property type="molecule type" value="Genomic_DNA"/>
</dbReference>
<dbReference type="Proteomes" id="UP000280834">
    <property type="component" value="Unassembled WGS sequence"/>
</dbReference>
<protein>
    <submittedName>
        <fullName evidence="1 3">Uncharacterized protein</fullName>
    </submittedName>
</protein>